<evidence type="ECO:0000313" key="9">
    <source>
        <dbReference type="Proteomes" id="UP000316726"/>
    </source>
</evidence>
<feature type="compositionally biased region" description="Acidic residues" evidence="4">
    <location>
        <begin position="543"/>
        <end position="559"/>
    </location>
</feature>
<dbReference type="InterPro" id="IPR019337">
    <property type="entry name" value="Telomere_length_regulation_dom"/>
</dbReference>
<accession>A0A5B8MFU5</accession>
<dbReference type="InterPro" id="IPR051970">
    <property type="entry name" value="TEL2_Regulation"/>
</dbReference>
<evidence type="ECO:0000256" key="5">
    <source>
        <dbReference type="SAM" id="Phobius"/>
    </source>
</evidence>
<keyword evidence="5" id="KW-0472">Membrane</keyword>
<reference evidence="8 9" key="1">
    <citation type="submission" date="2018-07" db="EMBL/GenBank/DDBJ databases">
        <title>The complete nuclear genome of the prasinophyte Chloropicon primus (CCMP1205).</title>
        <authorList>
            <person name="Pombert J.-F."/>
            <person name="Otis C."/>
            <person name="Turmel M."/>
            <person name="Lemieux C."/>
        </authorList>
    </citation>
    <scope>NUCLEOTIDE SEQUENCE [LARGE SCALE GENOMIC DNA]</scope>
    <source>
        <strain evidence="8 9">CCMP1205</strain>
    </source>
</reference>
<protein>
    <submittedName>
        <fullName evidence="8">Putative telomere length regulation protein</fullName>
    </submittedName>
</protein>
<dbReference type="GO" id="GO:0051083">
    <property type="term" value="P:'de novo' cotranslational protein folding"/>
    <property type="evidence" value="ECO:0007669"/>
    <property type="project" value="TreeGrafter"/>
</dbReference>
<dbReference type="EMBL" id="CP031035">
    <property type="protein sequence ID" value="QDZ19279.1"/>
    <property type="molecule type" value="Genomic_DNA"/>
</dbReference>
<organism evidence="8 9">
    <name type="scientific">Chloropicon primus</name>
    <dbReference type="NCBI Taxonomy" id="1764295"/>
    <lineage>
        <taxon>Eukaryota</taxon>
        <taxon>Viridiplantae</taxon>
        <taxon>Chlorophyta</taxon>
        <taxon>Chloropicophyceae</taxon>
        <taxon>Chloropicales</taxon>
        <taxon>Chloropicaceae</taxon>
        <taxon>Chloropicon</taxon>
    </lineage>
</organism>
<evidence type="ECO:0000256" key="3">
    <source>
        <dbReference type="ARBA" id="ARBA00022490"/>
    </source>
</evidence>
<name>A0A5B8MFU5_9CHLO</name>
<evidence type="ECO:0000256" key="1">
    <source>
        <dbReference type="ARBA" id="ARBA00004496"/>
    </source>
</evidence>
<sequence>MVEDIPAAMVEHKVARLVHLLGKEVSSCRNVARLKELLRIARRLNSGRLRPEDPDLQDWPDLDEATRELPGGGDSWHAAFMRKRLGLYLCLGEVLLSFVGPNWLALFSTEEKEELFYSYFDSGPKVQLLKFLVGKSTRGPSEQAESRSGELAHEVVKISREAAKSILERLFVHGDGVEILLAELDCCARKDAKEVAALVASIPDRTDAQEQCVATLLSKTLRASSKRVVRDAERNEETVFVYLATLIKGFCRRGFAHMVAQAAHAYASRLEQGDLSQKYVATILWDKSMPHMKDLYAMEHLFHSLLLLESEGDTKARETPRTLRLCFGNSLGASSDLKIVLLDRILLKRALPLGYLRLVLGFLSQGASDTEKRGGIGHLSVEELIYRTSVMWSKEESSGVLPLGHQASLSTIIIEGLKLTDKDKLEGEYPSVPEILKGISSRLSNVNVSIRSHGMAVAKALSFTLDPNRPLEFDSSVDFEQSLREDLARATKHESSKGADEVVEKYTDKIEGESHTKDINAAVSYGTVCLIEECEVLALSDESSSESDSDDESSLEAYDMSDDDVDVNAKLPSTLGSFIKALRKSDDHERFEFVLMHCERLISQLDSSVTSYLNDLTNALLYANIPEEFMKEDVREGLTPLECKLKGIIALLVKAPVETSGILINNFYSVHLGVSQRLMILDALKESALQLSGSGPAEGSSRSSPRADSIEEKAPGLSEETGGKTRIFAPISLSRKESPQYALVGNEFAQVAHAFMLPLLSKYDHKGEGLDMVERDFVLLGKILQTSYTFLACAGATQQAIELGFLLFEFVEGTRVLYHREAFVRKSAVQAVRGVLSSVPSFLIGTYDDGSALNYERLHDVLISLAKHDSDEECRILAAQGLHELEQMYNKVLPKIEVL</sequence>
<keyword evidence="5" id="KW-0812">Transmembrane</keyword>
<feature type="domain" description="TELO2 ARM repeat" evidence="7">
    <location>
        <begin position="269"/>
        <end position="479"/>
    </location>
</feature>
<dbReference type="Proteomes" id="UP000316726">
    <property type="component" value="Chromosome 2"/>
</dbReference>
<dbReference type="Pfam" id="PF25320">
    <property type="entry name" value="TELO2_ARM"/>
    <property type="match status" value="1"/>
</dbReference>
<feature type="region of interest" description="Disordered" evidence="4">
    <location>
        <begin position="692"/>
        <end position="722"/>
    </location>
</feature>
<dbReference type="Gene3D" id="1.25.40.720">
    <property type="entry name" value="Telomere length regulation protein 2, C-terminal domain"/>
    <property type="match status" value="1"/>
</dbReference>
<evidence type="ECO:0000259" key="6">
    <source>
        <dbReference type="Pfam" id="PF10193"/>
    </source>
</evidence>
<feature type="domain" description="Telomere length regulation protein conserved" evidence="6">
    <location>
        <begin position="576"/>
        <end position="688"/>
    </location>
</feature>
<evidence type="ECO:0000256" key="4">
    <source>
        <dbReference type="SAM" id="MobiDB-lite"/>
    </source>
</evidence>
<keyword evidence="5" id="KW-1133">Transmembrane helix</keyword>
<dbReference type="GO" id="GO:0051879">
    <property type="term" value="F:Hsp90 protein binding"/>
    <property type="evidence" value="ECO:0007669"/>
    <property type="project" value="TreeGrafter"/>
</dbReference>
<dbReference type="GO" id="GO:0042162">
    <property type="term" value="F:telomeric DNA binding"/>
    <property type="evidence" value="ECO:0007669"/>
    <property type="project" value="TreeGrafter"/>
</dbReference>
<dbReference type="Pfam" id="PF10193">
    <property type="entry name" value="Telomere_reg-2"/>
    <property type="match status" value="1"/>
</dbReference>
<evidence type="ECO:0000259" key="7">
    <source>
        <dbReference type="Pfam" id="PF25320"/>
    </source>
</evidence>
<feature type="transmembrane region" description="Helical" evidence="5">
    <location>
        <begin position="85"/>
        <end position="106"/>
    </location>
</feature>
<evidence type="ECO:0000313" key="8">
    <source>
        <dbReference type="EMBL" id="QDZ19279.1"/>
    </source>
</evidence>
<proteinExistence type="inferred from homology"/>
<comment type="subcellular location">
    <subcellularLocation>
        <location evidence="1">Cytoplasm</location>
    </subcellularLocation>
</comment>
<feature type="region of interest" description="Disordered" evidence="4">
    <location>
        <begin position="540"/>
        <end position="559"/>
    </location>
</feature>
<dbReference type="InterPro" id="IPR057348">
    <property type="entry name" value="TELO2_ARM"/>
</dbReference>
<dbReference type="STRING" id="1764295.A0A5B8MFU5"/>
<dbReference type="GO" id="GO:0005829">
    <property type="term" value="C:cytosol"/>
    <property type="evidence" value="ECO:0007669"/>
    <property type="project" value="TreeGrafter"/>
</dbReference>
<keyword evidence="3" id="KW-0963">Cytoplasm</keyword>
<dbReference type="OrthoDB" id="10258062at2759"/>
<dbReference type="InterPro" id="IPR038528">
    <property type="entry name" value="TEL2_C_sf"/>
</dbReference>
<dbReference type="PANTHER" id="PTHR15830:SF10">
    <property type="entry name" value="TELOMERE LENGTH REGULATION PROTEIN TEL2 HOMOLOG"/>
    <property type="match status" value="1"/>
</dbReference>
<keyword evidence="9" id="KW-1185">Reference proteome</keyword>
<evidence type="ECO:0000256" key="2">
    <source>
        <dbReference type="ARBA" id="ARBA00006133"/>
    </source>
</evidence>
<gene>
    <name evidence="8" type="ORF">A3770_02p17970</name>
</gene>
<dbReference type="PANTHER" id="PTHR15830">
    <property type="entry name" value="TELOMERE LENGTH REGULATION PROTEIN TEL2 FAMILY MEMBER"/>
    <property type="match status" value="1"/>
</dbReference>
<comment type="similarity">
    <text evidence="2">Belongs to the TEL2 family.</text>
</comment>
<dbReference type="AlphaFoldDB" id="A0A5B8MFU5"/>